<dbReference type="EMBL" id="KV426200">
    <property type="protein sequence ID" value="KZV85062.1"/>
    <property type="molecule type" value="Genomic_DNA"/>
</dbReference>
<keyword evidence="3" id="KW-1185">Reference proteome</keyword>
<evidence type="ECO:0000313" key="2">
    <source>
        <dbReference type="EMBL" id="KZV85062.1"/>
    </source>
</evidence>
<organism evidence="2 3">
    <name type="scientific">Exidia glandulosa HHB12029</name>
    <dbReference type="NCBI Taxonomy" id="1314781"/>
    <lineage>
        <taxon>Eukaryota</taxon>
        <taxon>Fungi</taxon>
        <taxon>Dikarya</taxon>
        <taxon>Basidiomycota</taxon>
        <taxon>Agaricomycotina</taxon>
        <taxon>Agaricomycetes</taxon>
        <taxon>Auriculariales</taxon>
        <taxon>Exidiaceae</taxon>
        <taxon>Exidia</taxon>
    </lineage>
</organism>
<feature type="compositionally biased region" description="Low complexity" evidence="1">
    <location>
        <begin position="98"/>
        <end position="114"/>
    </location>
</feature>
<feature type="region of interest" description="Disordered" evidence="1">
    <location>
        <begin position="35"/>
        <end position="135"/>
    </location>
</feature>
<sequence length="343" mass="36486">MAGRAQPVDWKAPKLRVGASLKQFAHKVADLYENRHEGAIKPARARRHGHSPTPSTATIPASRGSDLRRDDSFSAQWVATPSRQQRAQAGEPQGAQTSFVSISDSEESSSSFDEGGASPAEISSEPGGHATSLESLLASVGLETTDPVLVQQMTAVLEEARRRQAARAVSRDGPRSALPQAPSHGALSEKAAMAARRRGQSLSHRTAHATSSTSRTDGVSLAPLRSVPARPLPPPPPPFVRAADPAHIQLPPSPELARPMHSLDAVARGATASPSPTIDRGTLRNLAHDPEATLAFLQELMQHVATSQTPRPASPVNDWPDEQASRSDSLPPYRRDVSDSMGH</sequence>
<protein>
    <submittedName>
        <fullName evidence="2">Uncharacterized protein</fullName>
    </submittedName>
</protein>
<feature type="region of interest" description="Disordered" evidence="1">
    <location>
        <begin position="303"/>
        <end position="343"/>
    </location>
</feature>
<evidence type="ECO:0000256" key="1">
    <source>
        <dbReference type="SAM" id="MobiDB-lite"/>
    </source>
</evidence>
<proteinExistence type="predicted"/>
<accession>A0A165DPQ6</accession>
<feature type="region of interest" description="Disordered" evidence="1">
    <location>
        <begin position="165"/>
        <end position="221"/>
    </location>
</feature>
<name>A0A165DPQ6_EXIGL</name>
<dbReference type="Proteomes" id="UP000077266">
    <property type="component" value="Unassembled WGS sequence"/>
</dbReference>
<evidence type="ECO:0000313" key="3">
    <source>
        <dbReference type="Proteomes" id="UP000077266"/>
    </source>
</evidence>
<feature type="compositionally biased region" description="Low complexity" evidence="1">
    <location>
        <begin position="208"/>
        <end position="221"/>
    </location>
</feature>
<feature type="compositionally biased region" description="Basic and acidic residues" evidence="1">
    <location>
        <begin position="333"/>
        <end position="343"/>
    </location>
</feature>
<feature type="compositionally biased region" description="Polar residues" evidence="1">
    <location>
        <begin position="73"/>
        <end position="87"/>
    </location>
</feature>
<gene>
    <name evidence="2" type="ORF">EXIGLDRAFT_775893</name>
</gene>
<dbReference type="AlphaFoldDB" id="A0A165DPQ6"/>
<reference evidence="2 3" key="1">
    <citation type="journal article" date="2016" name="Mol. Biol. Evol.">
        <title>Comparative Genomics of Early-Diverging Mushroom-Forming Fungi Provides Insights into the Origins of Lignocellulose Decay Capabilities.</title>
        <authorList>
            <person name="Nagy L.G."/>
            <person name="Riley R."/>
            <person name="Tritt A."/>
            <person name="Adam C."/>
            <person name="Daum C."/>
            <person name="Floudas D."/>
            <person name="Sun H."/>
            <person name="Yadav J.S."/>
            <person name="Pangilinan J."/>
            <person name="Larsson K.H."/>
            <person name="Matsuura K."/>
            <person name="Barry K."/>
            <person name="Labutti K."/>
            <person name="Kuo R."/>
            <person name="Ohm R.A."/>
            <person name="Bhattacharya S.S."/>
            <person name="Shirouzu T."/>
            <person name="Yoshinaga Y."/>
            <person name="Martin F.M."/>
            <person name="Grigoriev I.V."/>
            <person name="Hibbett D.S."/>
        </authorList>
    </citation>
    <scope>NUCLEOTIDE SEQUENCE [LARGE SCALE GENOMIC DNA]</scope>
    <source>
        <strain evidence="2 3">HHB12029</strain>
    </source>
</reference>
<dbReference type="InParanoid" id="A0A165DPQ6"/>